<evidence type="ECO:0000313" key="2">
    <source>
        <dbReference type="EMBL" id="SFP64211.1"/>
    </source>
</evidence>
<accession>A0A662ZMG1</accession>
<keyword evidence="1" id="KW-0175">Coiled coil</keyword>
<dbReference type="OrthoDB" id="7064604at2"/>
<dbReference type="Proteomes" id="UP000243745">
    <property type="component" value="Unassembled WGS sequence"/>
</dbReference>
<proteinExistence type="predicted"/>
<organism evidence="2 3">
    <name type="scientific">Ruminobacter amylophilus</name>
    <dbReference type="NCBI Taxonomy" id="867"/>
    <lineage>
        <taxon>Bacteria</taxon>
        <taxon>Pseudomonadati</taxon>
        <taxon>Pseudomonadota</taxon>
        <taxon>Gammaproteobacteria</taxon>
        <taxon>Aeromonadales</taxon>
        <taxon>Succinivibrionaceae</taxon>
        <taxon>Ruminobacter</taxon>
    </lineage>
</organism>
<gene>
    <name evidence="2" type="ORF">SAMN02910344_01949</name>
</gene>
<reference evidence="2 3" key="1">
    <citation type="submission" date="2016-10" db="EMBL/GenBank/DDBJ databases">
        <authorList>
            <person name="Varghese N."/>
            <person name="Submissions S."/>
        </authorList>
    </citation>
    <scope>NUCLEOTIDE SEQUENCE [LARGE SCALE GENOMIC DNA]</scope>
    <source>
        <strain evidence="2 3">DSM 1361</strain>
    </source>
</reference>
<dbReference type="AlphaFoldDB" id="A0A662ZMG1"/>
<feature type="coiled-coil region" evidence="1">
    <location>
        <begin position="97"/>
        <end position="131"/>
    </location>
</feature>
<evidence type="ECO:0000313" key="3">
    <source>
        <dbReference type="Proteomes" id="UP000243745"/>
    </source>
</evidence>
<evidence type="ECO:0000256" key="1">
    <source>
        <dbReference type="SAM" id="Coils"/>
    </source>
</evidence>
<keyword evidence="3" id="KW-1185">Reference proteome</keyword>
<protein>
    <submittedName>
        <fullName evidence="2">Uncharacterized protein</fullName>
    </submittedName>
</protein>
<dbReference type="EMBL" id="FOXF01000047">
    <property type="protein sequence ID" value="SFP64211.1"/>
    <property type="molecule type" value="Genomic_DNA"/>
</dbReference>
<dbReference type="RefSeq" id="WP_093143250.1">
    <property type="nucleotide sequence ID" value="NZ_FOXF01000047.1"/>
</dbReference>
<sequence length="142" mass="16484">MFYKVLLYGIVALVLVALLGKVNSNTSLYTADNNAVEFIFPVWDWGHPWLYVNIDSKGVSFKKPHDLPLRFAQDKYDAQKKRSELVCQQKGEKSNECEEELIALDNCEDKLDKAEAELQELMEQLGDDIRLSKKYEKEEFNF</sequence>
<name>A0A662ZMG1_9GAMM</name>